<gene>
    <name evidence="3" type="ORF">SAMN05216245_12818</name>
</gene>
<proteinExistence type="predicted"/>
<evidence type="ECO:0000259" key="2">
    <source>
        <dbReference type="Pfam" id="PF04366"/>
    </source>
</evidence>
<evidence type="ECO:0000313" key="3">
    <source>
        <dbReference type="EMBL" id="SFE87585.1"/>
    </source>
</evidence>
<evidence type="ECO:0000256" key="1">
    <source>
        <dbReference type="SAM" id="Phobius"/>
    </source>
</evidence>
<keyword evidence="1" id="KW-0472">Membrane</keyword>
<protein>
    <submittedName>
        <fullName evidence="3">Lipid-binding SYLF domain-containing protein</fullName>
    </submittedName>
</protein>
<keyword evidence="1" id="KW-1133">Transmembrane helix</keyword>
<keyword evidence="4" id="KW-1185">Reference proteome</keyword>
<organism evidence="3 4">
    <name type="scientific">Succiniclasticum ruminis DSM 9236</name>
    <dbReference type="NCBI Taxonomy" id="1123323"/>
    <lineage>
        <taxon>Bacteria</taxon>
        <taxon>Bacillati</taxon>
        <taxon>Bacillota</taxon>
        <taxon>Negativicutes</taxon>
        <taxon>Acidaminococcales</taxon>
        <taxon>Acidaminococcaceae</taxon>
        <taxon>Succiniclasticum</taxon>
    </lineage>
</organism>
<dbReference type="EMBL" id="FONL01000028">
    <property type="protein sequence ID" value="SFE87585.1"/>
    <property type="molecule type" value="Genomic_DNA"/>
</dbReference>
<keyword evidence="1" id="KW-0812">Transmembrane</keyword>
<dbReference type="STRING" id="1123323.SAMN05216245_12818"/>
<reference evidence="3 4" key="1">
    <citation type="submission" date="2016-10" db="EMBL/GenBank/DDBJ databases">
        <authorList>
            <person name="de Groot N.N."/>
        </authorList>
    </citation>
    <scope>NUCLEOTIDE SEQUENCE [LARGE SCALE GENOMIC DNA]</scope>
    <source>
        <strain evidence="3 4">DSM 9236</strain>
    </source>
</reference>
<accession>A0A1I2E404</accession>
<dbReference type="InterPro" id="IPR007461">
    <property type="entry name" value="Ysc84_actin-binding"/>
</dbReference>
<dbReference type="Pfam" id="PF04366">
    <property type="entry name" value="Ysc84"/>
    <property type="match status" value="1"/>
</dbReference>
<sequence length="256" mass="28177">MKHGEMKYSKADNSIFNFTAVEFIFCGCFVIIKKRMQGPFALKLQKSNQNQEVIMKRSKILMVLLVGIMLLATTATAFAATIEEQRQETRHKVAETLNKLYERKPSARTALKNAEGYAVFASSGIKLGILGASHGRGLAHNNKTGEEIFMRMKEYQAGLGLGAKEYALIFAFIDKTAWDTFTSSDWSFGGQADVTADDGVNGGSFEGAVQAAPGIFVYQMTTKGLAVELSLKGTNYYRDKKLNSVKVEEKGNPGRK</sequence>
<feature type="transmembrane region" description="Helical" evidence="1">
    <location>
        <begin position="15"/>
        <end position="32"/>
    </location>
</feature>
<dbReference type="AlphaFoldDB" id="A0A1I2E404"/>
<name>A0A1I2E404_9FIRM</name>
<dbReference type="Proteomes" id="UP000198896">
    <property type="component" value="Unassembled WGS sequence"/>
</dbReference>
<feature type="domain" description="Ysc84 actin-binding" evidence="2">
    <location>
        <begin position="156"/>
        <end position="244"/>
    </location>
</feature>
<evidence type="ECO:0000313" key="4">
    <source>
        <dbReference type="Proteomes" id="UP000198896"/>
    </source>
</evidence>
<feature type="transmembrane region" description="Helical" evidence="1">
    <location>
        <begin position="60"/>
        <end position="82"/>
    </location>
</feature>